<dbReference type="Proteomes" id="UP000886724">
    <property type="component" value="Unassembled WGS sequence"/>
</dbReference>
<organism evidence="2 3">
    <name type="scientific">Candidatus Erysipelatoclostridium merdavium</name>
    <dbReference type="NCBI Taxonomy" id="2838566"/>
    <lineage>
        <taxon>Bacteria</taxon>
        <taxon>Bacillati</taxon>
        <taxon>Bacillota</taxon>
        <taxon>Erysipelotrichia</taxon>
        <taxon>Erysipelotrichales</taxon>
        <taxon>Erysipelotrichales incertae sedis</taxon>
    </lineage>
</organism>
<evidence type="ECO:0000259" key="1">
    <source>
        <dbReference type="Pfam" id="PF09820"/>
    </source>
</evidence>
<name>A0A9D1XMB6_9FIRM</name>
<dbReference type="EMBL" id="DXET01000168">
    <property type="protein sequence ID" value="HIX81841.1"/>
    <property type="molecule type" value="Genomic_DNA"/>
</dbReference>
<dbReference type="PANTHER" id="PTHR34825:SF1">
    <property type="entry name" value="AAA-ATPASE-LIKE DOMAIN-CONTAINING PROTEIN"/>
    <property type="match status" value="1"/>
</dbReference>
<protein>
    <submittedName>
        <fullName evidence="2">AAA family ATPase</fullName>
    </submittedName>
</protein>
<sequence length="173" mass="20792">MKRISTGTENFKELLDNNYYYVDKTSLIEDVLSDKVMLYTRPRRFGKTLNLSMLYYFFSNKEKENSYLFEGLNISKDKEILKHQNQYPVIFLTLKDMQYLNFEDQKKQFAILIKELILKNIELLDSSIIDEADYNILNDFRFLKADEVQLKNSLKILSNCLYKYYQQRVIILI</sequence>
<dbReference type="AlphaFoldDB" id="A0A9D1XMB6"/>
<evidence type="ECO:0000313" key="3">
    <source>
        <dbReference type="Proteomes" id="UP000886724"/>
    </source>
</evidence>
<feature type="non-terminal residue" evidence="2">
    <location>
        <position position="173"/>
    </location>
</feature>
<dbReference type="PANTHER" id="PTHR34825">
    <property type="entry name" value="CONSERVED PROTEIN, WITH A WEAK D-GALACTARATE DEHYDRATASE/ALTRONATE HYDROLASE DOMAIN"/>
    <property type="match status" value="1"/>
</dbReference>
<accession>A0A9D1XMB6</accession>
<comment type="caution">
    <text evidence="2">The sequence shown here is derived from an EMBL/GenBank/DDBJ whole genome shotgun (WGS) entry which is preliminary data.</text>
</comment>
<dbReference type="Pfam" id="PF09820">
    <property type="entry name" value="AAA-ATPase_like"/>
    <property type="match status" value="1"/>
</dbReference>
<reference evidence="2" key="2">
    <citation type="submission" date="2021-04" db="EMBL/GenBank/DDBJ databases">
        <authorList>
            <person name="Gilroy R."/>
        </authorList>
    </citation>
    <scope>NUCLEOTIDE SEQUENCE</scope>
    <source>
        <strain evidence="2">ChiGjej1B1-14440</strain>
    </source>
</reference>
<reference evidence="2" key="1">
    <citation type="journal article" date="2021" name="PeerJ">
        <title>Extensive microbial diversity within the chicken gut microbiome revealed by metagenomics and culture.</title>
        <authorList>
            <person name="Gilroy R."/>
            <person name="Ravi A."/>
            <person name="Getino M."/>
            <person name="Pursley I."/>
            <person name="Horton D.L."/>
            <person name="Alikhan N.F."/>
            <person name="Baker D."/>
            <person name="Gharbi K."/>
            <person name="Hall N."/>
            <person name="Watson M."/>
            <person name="Adriaenssens E.M."/>
            <person name="Foster-Nyarko E."/>
            <person name="Jarju S."/>
            <person name="Secka A."/>
            <person name="Antonio M."/>
            <person name="Oren A."/>
            <person name="Chaudhuri R.R."/>
            <person name="La Ragione R."/>
            <person name="Hildebrand F."/>
            <person name="Pallen M.J."/>
        </authorList>
    </citation>
    <scope>NUCLEOTIDE SEQUENCE</scope>
    <source>
        <strain evidence="2">ChiGjej1B1-14440</strain>
    </source>
</reference>
<gene>
    <name evidence="2" type="ORF">H9980_07735</name>
</gene>
<dbReference type="InterPro" id="IPR018631">
    <property type="entry name" value="AAA-ATPase-like_dom"/>
</dbReference>
<proteinExistence type="predicted"/>
<feature type="domain" description="AAA-ATPase-like" evidence="1">
    <location>
        <begin position="7"/>
        <end position="173"/>
    </location>
</feature>
<evidence type="ECO:0000313" key="2">
    <source>
        <dbReference type="EMBL" id="HIX81841.1"/>
    </source>
</evidence>